<organism evidence="1">
    <name type="scientific">Utricularia reniformis</name>
    <dbReference type="NCBI Taxonomy" id="192314"/>
    <lineage>
        <taxon>Eukaryota</taxon>
        <taxon>Viridiplantae</taxon>
        <taxon>Streptophyta</taxon>
        <taxon>Embryophyta</taxon>
        <taxon>Tracheophyta</taxon>
        <taxon>Spermatophyta</taxon>
        <taxon>Magnoliopsida</taxon>
        <taxon>eudicotyledons</taxon>
        <taxon>Gunneridae</taxon>
        <taxon>Pentapetalae</taxon>
        <taxon>asterids</taxon>
        <taxon>lamiids</taxon>
        <taxon>Lamiales</taxon>
        <taxon>Lentibulariaceae</taxon>
        <taxon>Utricularia</taxon>
    </lineage>
</organism>
<reference evidence="1" key="1">
    <citation type="submission" date="2017-03" db="EMBL/GenBank/DDBJ databases">
        <title>The mitochondrial genome of the carnivorous plant Utricularia reniformis (Lentibulariaceae): structure, comparative analysis and evolutionary landmarks.</title>
        <authorList>
            <person name="Silva S.R."/>
            <person name="Alvarenga D.O."/>
            <person name="Michael T.P."/>
            <person name="Miranda V.F.O."/>
            <person name="Varani A.M."/>
        </authorList>
    </citation>
    <scope>NUCLEOTIDE SEQUENCE</scope>
</reference>
<proteinExistence type="predicted"/>
<accession>A0A1Y0AZF7</accession>
<name>A0A1Y0AZF7_9LAMI</name>
<keyword evidence="1" id="KW-0496">Mitochondrion</keyword>
<gene>
    <name evidence="1" type="ORF">AEK19_MT0290</name>
</gene>
<geneLocation type="mitochondrion" evidence="1"/>
<sequence>MWQHHKELPDVIKRRGVWIRTSVCPLSRVTFKPGTGGFLLYNTKRRDSFVELLGFKGRHHSAFNYRDTNSLSSSERDLKSVQ</sequence>
<dbReference type="EMBL" id="KY774314">
    <property type="protein sequence ID" value="ART30566.1"/>
    <property type="molecule type" value="Genomic_DNA"/>
</dbReference>
<protein>
    <submittedName>
        <fullName evidence="1">Uncharacterized protein</fullName>
    </submittedName>
</protein>
<dbReference type="AlphaFoldDB" id="A0A1Y0AZF7"/>
<evidence type="ECO:0000313" key="1">
    <source>
        <dbReference type="EMBL" id="ART30566.1"/>
    </source>
</evidence>